<feature type="transmembrane region" description="Helical" evidence="10">
    <location>
        <begin position="615"/>
        <end position="635"/>
    </location>
</feature>
<keyword evidence="7 10" id="KW-0472">Membrane</keyword>
<evidence type="ECO:0000256" key="8">
    <source>
        <dbReference type="ARBA" id="ARBA00023180"/>
    </source>
</evidence>
<dbReference type="InterPro" id="IPR029485">
    <property type="entry name" value="CAT_C"/>
</dbReference>
<feature type="transmembrane region" description="Helical" evidence="10">
    <location>
        <begin position="506"/>
        <end position="524"/>
    </location>
</feature>
<evidence type="ECO:0000256" key="6">
    <source>
        <dbReference type="ARBA" id="ARBA00022989"/>
    </source>
</evidence>
<feature type="transmembrane region" description="Helical" evidence="10">
    <location>
        <begin position="193"/>
        <end position="214"/>
    </location>
</feature>
<dbReference type="PANTHER" id="PTHR43243:SF10">
    <property type="entry name" value="MGC138914 PROTEIN"/>
    <property type="match status" value="1"/>
</dbReference>
<name>A0A287AF68_PIG</name>
<proteinExistence type="inferred from homology"/>
<evidence type="ECO:0000259" key="11">
    <source>
        <dbReference type="Pfam" id="PF13906"/>
    </source>
</evidence>
<dbReference type="Gene3D" id="1.20.1740.10">
    <property type="entry name" value="Amino acid/polyamine transporter I"/>
    <property type="match status" value="2"/>
</dbReference>
<accession>A0A287AF68</accession>
<feature type="transmembrane region" description="Helical" evidence="10">
    <location>
        <begin position="161"/>
        <end position="181"/>
    </location>
</feature>
<feature type="transmembrane region" description="Helical" evidence="10">
    <location>
        <begin position="647"/>
        <end position="666"/>
    </location>
</feature>
<dbReference type="GeneTree" id="ENSGT00940000161142"/>
<dbReference type="GO" id="GO:0005886">
    <property type="term" value="C:plasma membrane"/>
    <property type="evidence" value="ECO:0000318"/>
    <property type="project" value="GO_Central"/>
</dbReference>
<feature type="transmembrane region" description="Helical" evidence="10">
    <location>
        <begin position="420"/>
        <end position="441"/>
    </location>
</feature>
<keyword evidence="3" id="KW-0813">Transport</keyword>
<evidence type="ECO:0000256" key="4">
    <source>
        <dbReference type="ARBA" id="ARBA00022692"/>
    </source>
</evidence>
<reference evidence="13" key="1">
    <citation type="submission" date="2009-11" db="EMBL/GenBank/DDBJ databases">
        <authorList>
            <consortium name="Porcine genome sequencing project"/>
        </authorList>
    </citation>
    <scope>NUCLEOTIDE SEQUENCE [LARGE SCALE GENOMIC DNA]</scope>
    <source>
        <strain evidence="13">Duroc</strain>
    </source>
</reference>
<evidence type="ECO:0000256" key="3">
    <source>
        <dbReference type="ARBA" id="ARBA00022448"/>
    </source>
</evidence>
<dbReference type="GO" id="GO:0006865">
    <property type="term" value="P:amino acid transport"/>
    <property type="evidence" value="ECO:0000318"/>
    <property type="project" value="GO_Central"/>
</dbReference>
<organism evidence="12 13">
    <name type="scientific">Sus scrofa</name>
    <name type="common">Pig</name>
    <dbReference type="NCBI Taxonomy" id="9823"/>
    <lineage>
        <taxon>Eukaryota</taxon>
        <taxon>Metazoa</taxon>
        <taxon>Chordata</taxon>
        <taxon>Craniata</taxon>
        <taxon>Vertebrata</taxon>
        <taxon>Euteleostomi</taxon>
        <taxon>Mammalia</taxon>
        <taxon>Eutheria</taxon>
        <taxon>Laurasiatheria</taxon>
        <taxon>Artiodactyla</taxon>
        <taxon>Suina</taxon>
        <taxon>Suidae</taxon>
        <taxon>Sus</taxon>
    </lineage>
</organism>
<feature type="transmembrane region" description="Helical" evidence="10">
    <location>
        <begin position="288"/>
        <end position="306"/>
    </location>
</feature>
<keyword evidence="8" id="KW-0325">Glycoprotein</keyword>
<feature type="transmembrane region" description="Helical" evidence="10">
    <location>
        <begin position="582"/>
        <end position="603"/>
    </location>
</feature>
<comment type="subcellular location">
    <subcellularLocation>
        <location evidence="1">Endomembrane system</location>
        <topology evidence="1">Multi-pass membrane protein</topology>
    </subcellularLocation>
</comment>
<reference evidence="12" key="4">
    <citation type="submission" date="2025-09" db="UniProtKB">
        <authorList>
            <consortium name="Ensembl"/>
        </authorList>
    </citation>
    <scope>IDENTIFICATION</scope>
</reference>
<keyword evidence="4 10" id="KW-0812">Transmembrane</keyword>
<dbReference type="InterPro" id="IPR002293">
    <property type="entry name" value="AA/rel_permease1"/>
</dbReference>
<feature type="compositionally biased region" description="Basic and acidic residues" evidence="9">
    <location>
        <begin position="712"/>
        <end position="722"/>
    </location>
</feature>
<evidence type="ECO:0000256" key="2">
    <source>
        <dbReference type="ARBA" id="ARBA00008572"/>
    </source>
</evidence>
<dbReference type="GO" id="GO:0015171">
    <property type="term" value="F:amino acid transmembrane transporter activity"/>
    <property type="evidence" value="ECO:0000318"/>
    <property type="project" value="GO_Central"/>
</dbReference>
<feature type="transmembrane region" description="Helical" evidence="10">
    <location>
        <begin position="382"/>
        <end position="408"/>
    </location>
</feature>
<dbReference type="AlphaFoldDB" id="A0A287AF68"/>
<feature type="transmembrane region" description="Helical" evidence="10">
    <location>
        <begin position="128"/>
        <end position="149"/>
    </location>
</feature>
<dbReference type="Pfam" id="PF13906">
    <property type="entry name" value="AA_permease_C"/>
    <property type="match status" value="1"/>
</dbReference>
<dbReference type="Ensembl" id="ENSSSCT00000057697.3">
    <property type="protein sequence ID" value="ENSSSCP00000042485.2"/>
    <property type="gene ID" value="ENSSSCG00000057842.1"/>
</dbReference>
<evidence type="ECO:0000256" key="10">
    <source>
        <dbReference type="SAM" id="Phobius"/>
    </source>
</evidence>
<feature type="domain" description="Cationic amino acid transporter C-terminal" evidence="11">
    <location>
        <begin position="645"/>
        <end position="695"/>
    </location>
</feature>
<feature type="region of interest" description="Disordered" evidence="9">
    <location>
        <begin position="698"/>
        <end position="722"/>
    </location>
</feature>
<reference evidence="12" key="2">
    <citation type="journal article" date="2020" name="Gigascience">
        <title>An improved pig reference genome sequence to enable pig genetics and genomics research.</title>
        <authorList>
            <person name="Warr A."/>
            <person name="Affara N."/>
            <person name="Aken B."/>
            <person name="Beiki H."/>
            <person name="Bickhart D.M."/>
            <person name="Billis K."/>
            <person name="Chow W."/>
            <person name="Eory L."/>
            <person name="Finlayson H.A."/>
            <person name="Flicek P."/>
            <person name="Giron C.G."/>
            <person name="Griffin D.K."/>
            <person name="Hall R."/>
            <person name="Hannum G."/>
            <person name="Hourlier T."/>
            <person name="Howe K."/>
            <person name="Hume D.A."/>
            <person name="Izuogu O."/>
            <person name="Kim K."/>
            <person name="Koren S."/>
            <person name="Liu H."/>
            <person name="Manchanda N."/>
            <person name="Martin F.J."/>
            <person name="Nonneman D.J."/>
            <person name="O'Connor R.E."/>
            <person name="Phillippy A.M."/>
            <person name="Rohrer G.A."/>
            <person name="Rosen B.D."/>
            <person name="Rund L.A."/>
            <person name="Sargent C.A."/>
            <person name="Schook L.B."/>
            <person name="Schroeder S.G."/>
            <person name="Schwartz A.S."/>
            <person name="Skinner B.M."/>
            <person name="Talbot R."/>
            <person name="Tseng E."/>
            <person name="Tuggle C.K."/>
            <person name="Watson M."/>
            <person name="Smith T.P.L."/>
            <person name="Archibald A.L."/>
        </authorList>
    </citation>
    <scope>NUCLEOTIDE SEQUENCE [LARGE SCALE GENOMIC DNA]</scope>
    <source>
        <strain evidence="12">Duroc</strain>
    </source>
</reference>
<feature type="transmembrane region" description="Helical" evidence="10">
    <location>
        <begin position="254"/>
        <end position="276"/>
    </location>
</feature>
<sequence>MDCVFYHKKDSPEPCPEGNHRLCQGLIATLQKLPPTQPQPHPTKGLSLVLGAQGLPNSPFGEEAAPAPHSLTSASLTDPCSRLCSKDPNLASAPSEMLSQYVRQFGRKLVRRRLLKPRKESEIPTPHLNILDLVALGLGSTLGVGMYILAGAVATNIAGPAIIISFLVTALSSVLSGLCYAEFGTRVQRSGSIYFYSYVTMGQLYAFIAGWNLILSSLINTASVARAWSFVFDSLIGNHISQVLRENFPLHLPYFLPTYLDFVALSLVLLLTGVLALGARESALVDKVSTGINLLVLSFIILSGFIKGDLHNWQLTEQDYKLAASGSSDTSRLGLLGSGGFVPFGFDGILGGAAICYYAFFGFDVIATKGEEARNPQRSIPLGIVITISICFLAYSSVLAALTLMVPYYQIQPDNPFPQAFLHVGWAPARYVMAFLILCALTSRYQSVMFPTSQQICEMARDGLLFRVLIQVHAFTGTPLLAIMTAGILAGVMALIFTILDLVDLLSIGILLAFSLVSFSVLVLRYQPDQNLIKNEKTEDGLEMCAQDEISPTSEPEAGTSNPLKSLCNPISTTPTQKSGQIVYGCAFLLVLLLTILSLLLALWPSRVFSGDPGFTAGAVLLLLLIAGITVIIWRQPQNPSPLPFRVPALPVLPVLSIFVNVYLMMQLSSVTWAQFGIWNAMGFAIYFGYGIRHSLEEKSDPKPSTSTSQTLHEHTPSSESS</sequence>
<evidence type="ECO:0000313" key="12">
    <source>
        <dbReference type="Ensembl" id="ENSSSCP00000042485.2"/>
    </source>
</evidence>
<dbReference type="InParanoid" id="A0A287AF68"/>
<evidence type="ECO:0000256" key="7">
    <source>
        <dbReference type="ARBA" id="ARBA00023136"/>
    </source>
</evidence>
<evidence type="ECO:0000256" key="9">
    <source>
        <dbReference type="SAM" id="MobiDB-lite"/>
    </source>
</evidence>
<reference evidence="12" key="3">
    <citation type="submission" date="2025-08" db="UniProtKB">
        <authorList>
            <consortium name="Ensembl"/>
        </authorList>
    </citation>
    <scope>IDENTIFICATION</scope>
</reference>
<dbReference type="Pfam" id="PF13520">
    <property type="entry name" value="AA_permease_2"/>
    <property type="match status" value="1"/>
</dbReference>
<gene>
    <name evidence="12" type="primary">LOC100523792</name>
</gene>
<dbReference type="GlyGen" id="A0A287AF68">
    <property type="glycosylation" value="1 site"/>
</dbReference>
<dbReference type="FunFam" id="1.20.1740.10:FF:000024">
    <property type="entry name" value="High affinity cationic amino acid transporter 1"/>
    <property type="match status" value="1"/>
</dbReference>
<protein>
    <recommendedName>
        <fullName evidence="11">Cationic amino acid transporter C-terminal domain-containing protein</fullName>
    </recommendedName>
</protein>
<dbReference type="PANTHER" id="PTHR43243">
    <property type="entry name" value="INNER MEMBRANE TRANSPORTER YGJI-RELATED"/>
    <property type="match status" value="1"/>
</dbReference>
<dbReference type="FunFam" id="1.20.1740.10:FF:000050">
    <property type="entry name" value="MGC157082 protein"/>
    <property type="match status" value="1"/>
</dbReference>
<dbReference type="GO" id="GO:0012505">
    <property type="term" value="C:endomembrane system"/>
    <property type="evidence" value="ECO:0007669"/>
    <property type="project" value="UniProtKB-SubCell"/>
</dbReference>
<feature type="transmembrane region" description="Helical" evidence="10">
    <location>
        <begin position="341"/>
        <end position="361"/>
    </location>
</feature>
<keyword evidence="13" id="KW-1185">Reference proteome</keyword>
<keyword evidence="5" id="KW-0029">Amino-acid transport</keyword>
<comment type="similarity">
    <text evidence="2">Belongs to the amino acid-polyamine-organocation (APC) superfamily. Cationic amino acid transporter (CAT) (TC 2.A.3.3) family.</text>
</comment>
<evidence type="ECO:0000256" key="1">
    <source>
        <dbReference type="ARBA" id="ARBA00004127"/>
    </source>
</evidence>
<feature type="transmembrane region" description="Helical" evidence="10">
    <location>
        <begin position="480"/>
        <end position="500"/>
    </location>
</feature>
<evidence type="ECO:0000313" key="13">
    <source>
        <dbReference type="Proteomes" id="UP000008227"/>
    </source>
</evidence>
<keyword evidence="6 10" id="KW-1133">Transmembrane helix</keyword>
<dbReference type="Proteomes" id="UP000008227">
    <property type="component" value="Chromosome 6"/>
</dbReference>
<evidence type="ECO:0000256" key="5">
    <source>
        <dbReference type="ARBA" id="ARBA00022970"/>
    </source>
</evidence>
<feature type="transmembrane region" description="Helical" evidence="10">
    <location>
        <begin position="672"/>
        <end position="690"/>
    </location>
</feature>
<dbReference type="Bgee" id="ENSSSCG00000035665">
    <property type="expression patterns" value="Expressed in spleen"/>
</dbReference>